<evidence type="ECO:0000313" key="3">
    <source>
        <dbReference type="Proteomes" id="UP000005953"/>
    </source>
</evidence>
<reference evidence="2 3" key="1">
    <citation type="submission" date="2006-02" db="EMBL/GenBank/DDBJ databases">
        <authorList>
            <person name="Pinhassi J."/>
            <person name="Pedros-Alio C."/>
            <person name="Ferriera S."/>
            <person name="Johnson J."/>
            <person name="Kravitz S."/>
            <person name="Halpern A."/>
            <person name="Remington K."/>
            <person name="Beeson K."/>
            <person name="Tran B."/>
            <person name="Rogers Y.-H."/>
            <person name="Friedman R."/>
            <person name="Venter J.C."/>
        </authorList>
    </citation>
    <scope>NUCLEOTIDE SEQUENCE [LARGE SCALE GENOMIC DNA]</scope>
    <source>
        <strain evidence="2 3">MED297</strain>
    </source>
</reference>
<dbReference type="AlphaFoldDB" id="A4BKC0"/>
<evidence type="ECO:0000313" key="2">
    <source>
        <dbReference type="EMBL" id="EAR07425.1"/>
    </source>
</evidence>
<organism evidence="2 3">
    <name type="scientific">Reinekea blandensis MED297</name>
    <dbReference type="NCBI Taxonomy" id="314283"/>
    <lineage>
        <taxon>Bacteria</taxon>
        <taxon>Pseudomonadati</taxon>
        <taxon>Pseudomonadota</taxon>
        <taxon>Gammaproteobacteria</taxon>
        <taxon>Oceanospirillales</taxon>
        <taxon>Saccharospirillaceae</taxon>
        <taxon>Reinekea</taxon>
    </lineage>
</organism>
<dbReference type="SUPFAM" id="SSF159894">
    <property type="entry name" value="YgaC/TfoX-N like"/>
    <property type="match status" value="1"/>
</dbReference>
<feature type="domain" description="TfoX N-terminal" evidence="1">
    <location>
        <begin position="17"/>
        <end position="102"/>
    </location>
</feature>
<dbReference type="OrthoDB" id="214902at2"/>
<name>A4BKC0_9GAMM</name>
<comment type="caution">
    <text evidence="2">The sequence shown here is derived from an EMBL/GenBank/DDBJ whole genome shotgun (WGS) entry which is preliminary data.</text>
</comment>
<dbReference type="Proteomes" id="UP000005953">
    <property type="component" value="Unassembled WGS sequence"/>
</dbReference>
<keyword evidence="3" id="KW-1185">Reference proteome</keyword>
<gene>
    <name evidence="2" type="ORF">MED297_19037</name>
</gene>
<protein>
    <recommendedName>
        <fullName evidence="1">TfoX N-terminal domain-containing protein</fullName>
    </recommendedName>
</protein>
<dbReference type="InterPro" id="IPR007076">
    <property type="entry name" value="TfoX_N"/>
</dbReference>
<dbReference type="HOGENOM" id="CLU_136016_4_1_6"/>
<proteinExistence type="predicted"/>
<dbReference type="EMBL" id="AAOE01000043">
    <property type="protein sequence ID" value="EAR07425.1"/>
    <property type="molecule type" value="Genomic_DNA"/>
</dbReference>
<dbReference type="STRING" id="314283.MED297_19037"/>
<dbReference type="Gene3D" id="3.30.1460.30">
    <property type="entry name" value="YgaC/TfoX-N like chaperone"/>
    <property type="match status" value="1"/>
</dbReference>
<accession>A4BKC0</accession>
<sequence length="114" mass="12822">MAFDDGLATRIREDLGSRTAFDERRMFGGLAFMVDSHMCVGVLGDEMMARVGPDAYDEALTQPGVRELDFTGRAMRGMVMIDQDAIAEDDQLNYWLSHCLDFCRSLPPKPKRAK</sequence>
<evidence type="ECO:0000259" key="1">
    <source>
        <dbReference type="Pfam" id="PF04993"/>
    </source>
</evidence>
<dbReference type="Pfam" id="PF04993">
    <property type="entry name" value="TfoX_N"/>
    <property type="match status" value="1"/>
</dbReference>
<dbReference type="RefSeq" id="WP_008044382.1">
    <property type="nucleotide sequence ID" value="NZ_CH724151.1"/>
</dbReference>